<keyword evidence="3" id="KW-0560">Oxidoreductase</keyword>
<evidence type="ECO:0000256" key="4">
    <source>
        <dbReference type="ARBA" id="ARBA00023285"/>
    </source>
</evidence>
<accession>A0A1I1X399</accession>
<dbReference type="AlphaFoldDB" id="A0A1I1X399"/>
<dbReference type="InterPro" id="IPR050862">
    <property type="entry name" value="RdRp_reductase_class-2"/>
</dbReference>
<dbReference type="Pfam" id="PF02867">
    <property type="entry name" value="Ribonuc_red_lgC"/>
    <property type="match status" value="1"/>
</dbReference>
<keyword evidence="4" id="KW-0170">Cobalt</keyword>
<dbReference type="Gene3D" id="3.20.70.20">
    <property type="match status" value="1"/>
</dbReference>
<evidence type="ECO:0000259" key="5">
    <source>
        <dbReference type="Pfam" id="PF02867"/>
    </source>
</evidence>
<reference evidence="7" key="1">
    <citation type="submission" date="2016-10" db="EMBL/GenBank/DDBJ databases">
        <authorList>
            <person name="Varghese N."/>
            <person name="Submissions S."/>
        </authorList>
    </citation>
    <scope>NUCLEOTIDE SEQUENCE [LARGE SCALE GENOMIC DNA]</scope>
    <source>
        <strain evidence="7">UNC178MFTsu3.1</strain>
    </source>
</reference>
<evidence type="ECO:0000256" key="1">
    <source>
        <dbReference type="ARBA" id="ARBA00001922"/>
    </source>
</evidence>
<proteinExistence type="predicted"/>
<dbReference type="STRING" id="500610.SAMN02799615_00085"/>
<keyword evidence="7" id="KW-1185">Reference proteome</keyword>
<evidence type="ECO:0000256" key="2">
    <source>
        <dbReference type="ARBA" id="ARBA00022628"/>
    </source>
</evidence>
<feature type="domain" description="Ribonucleotide reductase large subunit C-terminal" evidence="5">
    <location>
        <begin position="105"/>
        <end position="265"/>
    </location>
</feature>
<dbReference type="Proteomes" id="UP000199477">
    <property type="component" value="Unassembled WGS sequence"/>
</dbReference>
<protein>
    <submittedName>
        <fullName evidence="6">Ribonucleoside-diphosphate reductase alpha chain</fullName>
    </submittedName>
</protein>
<dbReference type="SUPFAM" id="SSF51998">
    <property type="entry name" value="PFL-like glycyl radical enzymes"/>
    <property type="match status" value="1"/>
</dbReference>
<gene>
    <name evidence="6" type="ORF">SAMN02799615_00085</name>
</gene>
<keyword evidence="2" id="KW-0846">Cobalamin</keyword>
<dbReference type="PANTHER" id="PTHR43371">
    <property type="entry name" value="VITAMIN B12-DEPENDENT RIBONUCLEOTIDE REDUCTASE"/>
    <property type="match status" value="1"/>
</dbReference>
<dbReference type="GO" id="GO:0004748">
    <property type="term" value="F:ribonucleoside-diphosphate reductase activity, thioredoxin disulfide as acceptor"/>
    <property type="evidence" value="ECO:0007669"/>
    <property type="project" value="TreeGrafter"/>
</dbReference>
<dbReference type="PANTHER" id="PTHR43371:SF1">
    <property type="entry name" value="RIBONUCLEOSIDE-DIPHOSPHATE REDUCTASE"/>
    <property type="match status" value="1"/>
</dbReference>
<dbReference type="InterPro" id="IPR000788">
    <property type="entry name" value="RNR_lg_C"/>
</dbReference>
<dbReference type="RefSeq" id="WP_081805072.1">
    <property type="nucleotide sequence ID" value="NZ_FONH01000001.1"/>
</dbReference>
<evidence type="ECO:0000313" key="7">
    <source>
        <dbReference type="Proteomes" id="UP000199477"/>
    </source>
</evidence>
<organism evidence="6 7">
    <name type="scientific">Dyella marensis</name>
    <dbReference type="NCBI Taxonomy" id="500610"/>
    <lineage>
        <taxon>Bacteria</taxon>
        <taxon>Pseudomonadati</taxon>
        <taxon>Pseudomonadota</taxon>
        <taxon>Gammaproteobacteria</taxon>
        <taxon>Lysobacterales</taxon>
        <taxon>Rhodanobacteraceae</taxon>
        <taxon>Dyella</taxon>
    </lineage>
</organism>
<sequence>MQRSPFLDMVAVEAWDAWFRWRDQGLIRDLSIGDTWFRVTRSLSSAEPPATRSAWERQLFDACADWRLLLDERILADAGTSRLGWPHDGLGAVLNPAVFVRSPFTAEASFRYEAFEATAELAVRALDNASLLVGQGRPGIHLRVGIIGLADALLQLGQAYDSEQGRRIAQNIAGSLARGCLRESLRLAHERGAGLALAEAPQQRRRLDQLSAALPVHAGSAGLRHACLTAIEPQPRLALLANNVADAVDPLLARGEVQTILDGDTVRTICSPGYALTVAGRLHARHAAHRLGTELAGMSRSAQYALRNAMQGWIDEPIRYAWADPATDETIKAVAMHAGSA</sequence>
<name>A0A1I1X399_9GAMM</name>
<evidence type="ECO:0000313" key="6">
    <source>
        <dbReference type="EMBL" id="SFE01088.1"/>
    </source>
</evidence>
<evidence type="ECO:0000256" key="3">
    <source>
        <dbReference type="ARBA" id="ARBA00023002"/>
    </source>
</evidence>
<dbReference type="EMBL" id="FONH01000001">
    <property type="protein sequence ID" value="SFE01088.1"/>
    <property type="molecule type" value="Genomic_DNA"/>
</dbReference>
<dbReference type="GO" id="GO:0031419">
    <property type="term" value="F:cobalamin binding"/>
    <property type="evidence" value="ECO:0007669"/>
    <property type="project" value="UniProtKB-KW"/>
</dbReference>
<comment type="cofactor">
    <cofactor evidence="1">
        <name>adenosylcob(III)alamin</name>
        <dbReference type="ChEBI" id="CHEBI:18408"/>
    </cofactor>
</comment>